<evidence type="ECO:0000313" key="2">
    <source>
        <dbReference type="EMBL" id="OWT42887.1"/>
    </source>
</evidence>
<dbReference type="EMBL" id="LSBJ02000005">
    <property type="protein sequence ID" value="OWT42887.1"/>
    <property type="molecule type" value="Genomic_DNA"/>
</dbReference>
<gene>
    <name evidence="2" type="ORF">VFPPC_17920</name>
</gene>
<proteinExistence type="predicted"/>
<dbReference type="OrthoDB" id="8964853at2759"/>
<evidence type="ECO:0008006" key="4">
    <source>
        <dbReference type="Google" id="ProtNLM"/>
    </source>
</evidence>
<sequence>MMAHQLIAQPPPPMFKHLTAFSTPALRSWGTLAETENLGGHTFSQCSLNRRMFPPKCFLSLISVSRPYAHPLNNSEAKGILVRALSQLGMAPSYSENMEKKKKRVRNWTADDRAVHRVFERSRREAFKEGLQVSSRLTLYKNLAALVPSLQSVDSNKLSKHVVLDETISLLQSTNQKAAESQMVIDSLLAERQQLLTEINMWRASAGMESHAFPSNMAEVAHAEPATNTPALVAGAGDVTVLSPLQQLQGQLELPLPSSESFSDSGFPGEMGAIPQGTESLDLDGLPLDPTSWQTNELCDSVVGVPNYAMQSSLLMEGGT</sequence>
<reference evidence="2 3" key="1">
    <citation type="journal article" date="2016" name="PLoS Pathog.">
        <title>Biosynthesis of antibiotic leucinostatins in bio-control fungus Purpureocillium lilacinum and their inhibition on phytophthora revealed by genome mining.</title>
        <authorList>
            <person name="Wang G."/>
            <person name="Liu Z."/>
            <person name="Lin R."/>
            <person name="Li E."/>
            <person name="Mao Z."/>
            <person name="Ling J."/>
            <person name="Yang Y."/>
            <person name="Yin W.B."/>
            <person name="Xie B."/>
        </authorList>
    </citation>
    <scope>NUCLEOTIDE SEQUENCE [LARGE SCALE GENOMIC DNA]</scope>
    <source>
        <strain evidence="2">170</strain>
    </source>
</reference>
<dbReference type="STRING" id="1380566.A0A219AQ07"/>
<organism evidence="2 3">
    <name type="scientific">Pochonia chlamydosporia 170</name>
    <dbReference type="NCBI Taxonomy" id="1380566"/>
    <lineage>
        <taxon>Eukaryota</taxon>
        <taxon>Fungi</taxon>
        <taxon>Dikarya</taxon>
        <taxon>Ascomycota</taxon>
        <taxon>Pezizomycotina</taxon>
        <taxon>Sordariomycetes</taxon>
        <taxon>Hypocreomycetidae</taxon>
        <taxon>Hypocreales</taxon>
        <taxon>Clavicipitaceae</taxon>
        <taxon>Pochonia</taxon>
    </lineage>
</organism>
<evidence type="ECO:0000313" key="3">
    <source>
        <dbReference type="Proteomes" id="UP000078397"/>
    </source>
</evidence>
<dbReference type="GO" id="GO:0046983">
    <property type="term" value="F:protein dimerization activity"/>
    <property type="evidence" value="ECO:0007669"/>
    <property type="project" value="InterPro"/>
</dbReference>
<protein>
    <recommendedName>
        <fullName evidence="4">BHLH domain-containing protein</fullName>
    </recommendedName>
</protein>
<comment type="caution">
    <text evidence="2">The sequence shown here is derived from an EMBL/GenBank/DDBJ whole genome shotgun (WGS) entry which is preliminary data.</text>
</comment>
<dbReference type="SUPFAM" id="SSF47459">
    <property type="entry name" value="HLH, helix-loop-helix DNA-binding domain"/>
    <property type="match status" value="1"/>
</dbReference>
<dbReference type="KEGG" id="pchm:VFPPC_17920"/>
<keyword evidence="3" id="KW-1185">Reference proteome</keyword>
<name>A0A219AQ07_METCM</name>
<dbReference type="InterPro" id="IPR036638">
    <property type="entry name" value="HLH_DNA-bd_sf"/>
</dbReference>
<evidence type="ECO:0000256" key="1">
    <source>
        <dbReference type="SAM" id="MobiDB-lite"/>
    </source>
</evidence>
<dbReference type="RefSeq" id="XP_022285355.1">
    <property type="nucleotide sequence ID" value="XM_022429591.1"/>
</dbReference>
<dbReference type="GeneID" id="33936814"/>
<accession>A0A219AQ07</accession>
<dbReference type="Proteomes" id="UP000078397">
    <property type="component" value="Unassembled WGS sequence"/>
</dbReference>
<feature type="region of interest" description="Disordered" evidence="1">
    <location>
        <begin position="256"/>
        <end position="279"/>
    </location>
</feature>
<feature type="compositionally biased region" description="Low complexity" evidence="1">
    <location>
        <begin position="256"/>
        <end position="270"/>
    </location>
</feature>
<dbReference type="AlphaFoldDB" id="A0A219AQ07"/>
<dbReference type="Gene3D" id="4.10.280.10">
    <property type="entry name" value="Helix-loop-helix DNA-binding domain"/>
    <property type="match status" value="1"/>
</dbReference>